<name>A0A9D2JWT7_9LACT</name>
<dbReference type="Proteomes" id="UP000824106">
    <property type="component" value="Unassembled WGS sequence"/>
</dbReference>
<dbReference type="AlphaFoldDB" id="A0A9D2JWT7"/>
<organism evidence="3 4">
    <name type="scientific">Candidatus Atopostipes pullistercoris</name>
    <dbReference type="NCBI Taxonomy" id="2838467"/>
    <lineage>
        <taxon>Bacteria</taxon>
        <taxon>Bacillati</taxon>
        <taxon>Bacillota</taxon>
        <taxon>Bacilli</taxon>
        <taxon>Lactobacillales</taxon>
        <taxon>Carnobacteriaceae</taxon>
        <taxon>Atopostipes</taxon>
    </lineage>
</organism>
<dbReference type="InterPro" id="IPR041459">
    <property type="entry name" value="MPTase-PolyVal"/>
</dbReference>
<protein>
    <submittedName>
        <fullName evidence="3">DUF1738 domain-containing protein</fullName>
    </submittedName>
</protein>
<evidence type="ECO:0000259" key="1">
    <source>
        <dbReference type="Pfam" id="PF08401"/>
    </source>
</evidence>
<dbReference type="Pfam" id="PF18818">
    <property type="entry name" value="MPTase-PolyVal"/>
    <property type="match status" value="1"/>
</dbReference>
<feature type="domain" description="Polyvalent protein metallopeptidase" evidence="2">
    <location>
        <begin position="172"/>
        <end position="301"/>
    </location>
</feature>
<dbReference type="EMBL" id="DXAZ01000005">
    <property type="protein sequence ID" value="HIZ70221.1"/>
    <property type="molecule type" value="Genomic_DNA"/>
</dbReference>
<comment type="caution">
    <text evidence="3">The sequence shown here is derived from an EMBL/GenBank/DDBJ whole genome shotgun (WGS) entry which is preliminary data.</text>
</comment>
<sequence>MALPKKIQDQRKDLVDKVVKDIEEGKPFFWDKGHYGKQPRNLLKAIKGEDKYYKGINAMQLTVAARINGFKDSRWATFKQAEMAGGRVKKGAKGTHIEYWQYTQDVMELNPKTGKKEPVYEVNPDTGERKKKQVVLEHPIVKSYVVFNGDQIEGIEKEQLPVIKQEDKNRDMENMIKNSEAKIFFDELSQNYYSPSKDEIHVIPREKFKTLDNFYATVAHEIAHSTGAEGRLNRETLKNNDGFGNEIYAKEELRAELTSMFLQQRYNVNFDEKHYENHAAYLQSWAKVIKNDPNEIYRAAADAEKAMSYIETRMIQKNLVRENTKDKEVKDEKLNEKIIQKKMPKQKIKMKFNTEKTKSKERVLSR</sequence>
<reference evidence="3" key="1">
    <citation type="journal article" date="2021" name="PeerJ">
        <title>Extensive microbial diversity within the chicken gut microbiome revealed by metagenomics and culture.</title>
        <authorList>
            <person name="Gilroy R."/>
            <person name="Ravi A."/>
            <person name="Getino M."/>
            <person name="Pursley I."/>
            <person name="Horton D.L."/>
            <person name="Alikhan N.F."/>
            <person name="Baker D."/>
            <person name="Gharbi K."/>
            <person name="Hall N."/>
            <person name="Watson M."/>
            <person name="Adriaenssens E.M."/>
            <person name="Foster-Nyarko E."/>
            <person name="Jarju S."/>
            <person name="Secka A."/>
            <person name="Antonio M."/>
            <person name="Oren A."/>
            <person name="Chaudhuri R.R."/>
            <person name="La Ragione R."/>
            <person name="Hildebrand F."/>
            <person name="Pallen M.J."/>
        </authorList>
    </citation>
    <scope>NUCLEOTIDE SEQUENCE</scope>
    <source>
        <strain evidence="3">CHK169-4300</strain>
    </source>
</reference>
<dbReference type="Pfam" id="PF08401">
    <property type="entry name" value="ArdcN"/>
    <property type="match status" value="1"/>
</dbReference>
<proteinExistence type="predicted"/>
<dbReference type="GO" id="GO:0003697">
    <property type="term" value="F:single-stranded DNA binding"/>
    <property type="evidence" value="ECO:0007669"/>
    <property type="project" value="InterPro"/>
</dbReference>
<evidence type="ECO:0000313" key="4">
    <source>
        <dbReference type="Proteomes" id="UP000824106"/>
    </source>
</evidence>
<gene>
    <name evidence="3" type="ORF">H9808_00365</name>
</gene>
<accession>A0A9D2JWT7</accession>
<dbReference type="InterPro" id="IPR013610">
    <property type="entry name" value="ArdC_N"/>
</dbReference>
<feature type="domain" description="N-terminal" evidence="1">
    <location>
        <begin position="9"/>
        <end position="147"/>
    </location>
</feature>
<evidence type="ECO:0000259" key="2">
    <source>
        <dbReference type="Pfam" id="PF18818"/>
    </source>
</evidence>
<evidence type="ECO:0000313" key="3">
    <source>
        <dbReference type="EMBL" id="HIZ70221.1"/>
    </source>
</evidence>
<reference evidence="3" key="2">
    <citation type="submission" date="2021-04" db="EMBL/GenBank/DDBJ databases">
        <authorList>
            <person name="Gilroy R."/>
        </authorList>
    </citation>
    <scope>NUCLEOTIDE SEQUENCE</scope>
    <source>
        <strain evidence="3">CHK169-4300</strain>
    </source>
</reference>